<dbReference type="AlphaFoldDB" id="A0A261RR99"/>
<dbReference type="InterPro" id="IPR042100">
    <property type="entry name" value="Bug_dom1"/>
</dbReference>
<dbReference type="SUPFAM" id="SSF53850">
    <property type="entry name" value="Periplasmic binding protein-like II"/>
    <property type="match status" value="1"/>
</dbReference>
<accession>A0A261RR99</accession>
<evidence type="ECO:0000256" key="1">
    <source>
        <dbReference type="ARBA" id="ARBA00006987"/>
    </source>
</evidence>
<comment type="similarity">
    <text evidence="1">Belongs to the UPF0065 (bug) family.</text>
</comment>
<name>A0A261RR99_9BORD</name>
<keyword evidence="2" id="KW-0732">Signal</keyword>
<dbReference type="Pfam" id="PF03401">
    <property type="entry name" value="TctC"/>
    <property type="match status" value="1"/>
</dbReference>
<dbReference type="CDD" id="cd13578">
    <property type="entry name" value="PBP2_Bug27"/>
    <property type="match status" value="1"/>
</dbReference>
<dbReference type="PANTHER" id="PTHR42928:SF5">
    <property type="entry name" value="BLR1237 PROTEIN"/>
    <property type="match status" value="1"/>
</dbReference>
<dbReference type="PIRSF" id="PIRSF017082">
    <property type="entry name" value="YflP"/>
    <property type="match status" value="1"/>
</dbReference>
<dbReference type="Gene3D" id="3.40.190.150">
    <property type="entry name" value="Bordetella uptake gene, domain 1"/>
    <property type="match status" value="1"/>
</dbReference>
<proteinExistence type="inferred from homology"/>
<reference evidence="4" key="1">
    <citation type="submission" date="2017-05" db="EMBL/GenBank/DDBJ databases">
        <title>Complete and WGS of Bordetella genogroups.</title>
        <authorList>
            <person name="Spilker T."/>
            <person name="Lipuma J."/>
        </authorList>
    </citation>
    <scope>NUCLEOTIDE SEQUENCE [LARGE SCALE GENOMIC DNA]</scope>
    <source>
        <strain evidence="4">AU18089</strain>
    </source>
</reference>
<dbReference type="Gene3D" id="3.40.190.10">
    <property type="entry name" value="Periplasmic binding protein-like II"/>
    <property type="match status" value="1"/>
</dbReference>
<sequence length="323" mass="33725">MKFARLAAACALAVTAPTMAAAQDNYPSKPIKIVVPFSAGGIVDSVARLMGEQLSARYGQPVVVENRTGAGGAIGTDYVARAPADGYTLLLVSPSHAVAPILKKSITWNPVRDFKAVAGFGIVPNIIVVNPSVPAQTMAEFIELAKKSDQPQTYSSAGLGTSNHLSGELLAQEAQIKLMHVPYKGQTDALNDLVAGRVAMMPLTAALAIPQIQAGKLRGLAVTTATRAKAVPDLPTVAEAAGLPDYEVGTWFGLVAPAATPAPVLGKLAEDVRAILDKPEVQAKFAALGTEFAPQSPQEFDAFVAAEYDKWSKVIKQAGIEAD</sequence>
<dbReference type="RefSeq" id="WP_026639467.1">
    <property type="nucleotide sequence ID" value="NZ_NEVK01000001.1"/>
</dbReference>
<organism evidence="3 4">
    <name type="scientific">Bordetella genomosp. 7</name>
    <dbReference type="NCBI Taxonomy" id="1416805"/>
    <lineage>
        <taxon>Bacteria</taxon>
        <taxon>Pseudomonadati</taxon>
        <taxon>Pseudomonadota</taxon>
        <taxon>Betaproteobacteria</taxon>
        <taxon>Burkholderiales</taxon>
        <taxon>Alcaligenaceae</taxon>
        <taxon>Bordetella</taxon>
    </lineage>
</organism>
<feature type="chain" id="PRO_5013079746" evidence="2">
    <location>
        <begin position="21"/>
        <end position="323"/>
    </location>
</feature>
<feature type="signal peptide" evidence="2">
    <location>
        <begin position="1"/>
        <end position="20"/>
    </location>
</feature>
<gene>
    <name evidence="3" type="ORF">CAL19_00215</name>
</gene>
<dbReference type="Proteomes" id="UP000216947">
    <property type="component" value="Unassembled WGS sequence"/>
</dbReference>
<evidence type="ECO:0000313" key="3">
    <source>
        <dbReference type="EMBL" id="OZI27202.1"/>
    </source>
</evidence>
<protein>
    <submittedName>
        <fullName evidence="3">ABC transporter substrate-binding protein</fullName>
    </submittedName>
</protein>
<keyword evidence="4" id="KW-1185">Reference proteome</keyword>
<dbReference type="PANTHER" id="PTHR42928">
    <property type="entry name" value="TRICARBOXYLATE-BINDING PROTEIN"/>
    <property type="match status" value="1"/>
</dbReference>
<dbReference type="EMBL" id="NEVK01000001">
    <property type="protein sequence ID" value="OZI27202.1"/>
    <property type="molecule type" value="Genomic_DNA"/>
</dbReference>
<evidence type="ECO:0000313" key="4">
    <source>
        <dbReference type="Proteomes" id="UP000216947"/>
    </source>
</evidence>
<evidence type="ECO:0000256" key="2">
    <source>
        <dbReference type="SAM" id="SignalP"/>
    </source>
</evidence>
<dbReference type="InterPro" id="IPR005064">
    <property type="entry name" value="BUG"/>
</dbReference>
<comment type="caution">
    <text evidence="3">The sequence shown here is derived from an EMBL/GenBank/DDBJ whole genome shotgun (WGS) entry which is preliminary data.</text>
</comment>